<keyword evidence="8" id="KW-1185">Reference proteome</keyword>
<dbReference type="PATRIC" id="fig|595434.4.peg.3396"/>
<evidence type="ECO:0000259" key="6">
    <source>
        <dbReference type="Pfam" id="PF00700"/>
    </source>
</evidence>
<dbReference type="GO" id="GO:0005576">
    <property type="term" value="C:extracellular region"/>
    <property type="evidence" value="ECO:0007669"/>
    <property type="project" value="UniProtKB-SubCell"/>
</dbReference>
<evidence type="ECO:0000256" key="4">
    <source>
        <dbReference type="SAM" id="Coils"/>
    </source>
</evidence>
<dbReference type="AlphaFoldDB" id="A0A0J1BD48"/>
<dbReference type="SUPFAM" id="SSF64518">
    <property type="entry name" value="Phase 1 flagellin"/>
    <property type="match status" value="2"/>
</dbReference>
<dbReference type="InterPro" id="IPR046358">
    <property type="entry name" value="Flagellin_C"/>
</dbReference>
<proteinExistence type="inferred from homology"/>
<keyword evidence="7" id="KW-0966">Cell projection</keyword>
<keyword evidence="7" id="KW-0969">Cilium</keyword>
<dbReference type="Gene3D" id="1.20.1330.10">
    <property type="entry name" value="f41 fragment of flagellin, N-terminal domain"/>
    <property type="match status" value="2"/>
</dbReference>
<dbReference type="InterPro" id="IPR001029">
    <property type="entry name" value="Flagellin_N"/>
</dbReference>
<dbReference type="InterPro" id="IPR001492">
    <property type="entry name" value="Flagellin"/>
</dbReference>
<protein>
    <recommendedName>
        <fullName evidence="3">Flagellin</fullName>
    </recommendedName>
</protein>
<evidence type="ECO:0000256" key="3">
    <source>
        <dbReference type="RuleBase" id="RU362073"/>
    </source>
</evidence>
<evidence type="ECO:0000256" key="2">
    <source>
        <dbReference type="ARBA" id="ARBA00023143"/>
    </source>
</evidence>
<sequence>MTRINTNVSSLVAQNRLQASNDDLQTALTRLSTGLRINSGADDPAGLIASEALRSEVTSLGRAITNTRRASQIISTADSALGQVSNLLNDVRGLVVEAANNGALSQEEIAANQLQIDSSLEAINRIAQTTTFQGRKLLDGSLDFVSTAGGVDSIRDINIDQANLGITGQIDVEVVVQSEATQATVTTGGFSAASQASVSFGSSTTADINGEAIDIVGPDGFTSVAFVDDPNNSNTGAVSYDDTTGVLTVTGNFTGDSLNVGEADADASAVAIQGLIDALDGFSASGTAVAGTQALPTGVTADVAFQVDAIVEGSEFNNVQVEFVDLNDALADDAATASFDEEQKILTVTYNSQAATSTNRDYAAIATAIDAVQDSEGTNLFTSTNNSGANAFVAPESPLTTANTGGEVLLDDLVFQLNGAQGAETFNFAGGTGQDQIAAAINLVSDSTGISASTETGALTFTSTEYGSEALINIDVINEGDSGTFESSLTVARATGQDISATVNGVEADGRANTLSINTSSLDLEVTVDNGSSANFSFSITGGGALFQLGPDVTSNQQARLGIGSLSTGQLGGASGRLYELGSGQAKSLTNDVNGAASVIDEVIDKVTSLRGRLGAFQATSLESNLVSLNETLANLEEAESSIRDADFAQESANLTRAQILVQSGTNVLSLANQNPQNVLSLLG</sequence>
<dbReference type="Proteomes" id="UP000036367">
    <property type="component" value="Unassembled WGS sequence"/>
</dbReference>
<feature type="domain" description="Flagellin N-terminal" evidence="5">
    <location>
        <begin position="4"/>
        <end position="141"/>
    </location>
</feature>
<keyword evidence="3" id="KW-0964">Secreted</keyword>
<evidence type="ECO:0000259" key="5">
    <source>
        <dbReference type="Pfam" id="PF00669"/>
    </source>
</evidence>
<dbReference type="PANTHER" id="PTHR42792">
    <property type="entry name" value="FLAGELLIN"/>
    <property type="match status" value="1"/>
</dbReference>
<dbReference type="InterPro" id="IPR010810">
    <property type="entry name" value="Flagellin_hook_IN_motif"/>
</dbReference>
<dbReference type="Pfam" id="PF00700">
    <property type="entry name" value="Flagellin_C"/>
    <property type="match status" value="1"/>
</dbReference>
<feature type="coiled-coil region" evidence="4">
    <location>
        <begin position="619"/>
        <end position="646"/>
    </location>
</feature>
<dbReference type="EMBL" id="LECT01000028">
    <property type="protein sequence ID" value="KLU04515.1"/>
    <property type="molecule type" value="Genomic_DNA"/>
</dbReference>
<dbReference type="RefSeq" id="WP_047815080.1">
    <property type="nucleotide sequence ID" value="NZ_LECT01000028.1"/>
</dbReference>
<dbReference type="GO" id="GO:0009288">
    <property type="term" value="C:bacterial-type flagellum"/>
    <property type="evidence" value="ECO:0007669"/>
    <property type="project" value="UniProtKB-SubCell"/>
</dbReference>
<evidence type="ECO:0000313" key="8">
    <source>
        <dbReference type="Proteomes" id="UP000036367"/>
    </source>
</evidence>
<organism evidence="7 8">
    <name type="scientific">Rhodopirellula islandica</name>
    <dbReference type="NCBI Taxonomy" id="595434"/>
    <lineage>
        <taxon>Bacteria</taxon>
        <taxon>Pseudomonadati</taxon>
        <taxon>Planctomycetota</taxon>
        <taxon>Planctomycetia</taxon>
        <taxon>Pirellulales</taxon>
        <taxon>Pirellulaceae</taxon>
        <taxon>Rhodopirellula</taxon>
    </lineage>
</organism>
<keyword evidence="4" id="KW-0175">Coiled coil</keyword>
<evidence type="ECO:0000256" key="1">
    <source>
        <dbReference type="ARBA" id="ARBA00005709"/>
    </source>
</evidence>
<reference evidence="7" key="1">
    <citation type="submission" date="2015-05" db="EMBL/GenBank/DDBJ databases">
        <title>Permanent draft genome of Rhodopirellula islandicus K833.</title>
        <authorList>
            <person name="Kizina J."/>
            <person name="Richter M."/>
            <person name="Glockner F.O."/>
            <person name="Harder J."/>
        </authorList>
    </citation>
    <scope>NUCLEOTIDE SEQUENCE [LARGE SCALE GENOMIC DNA]</scope>
    <source>
        <strain evidence="7">K833</strain>
    </source>
</reference>
<dbReference type="PANTHER" id="PTHR42792:SF2">
    <property type="entry name" value="FLAGELLIN"/>
    <property type="match status" value="1"/>
</dbReference>
<dbReference type="STRING" id="595434.RISK_003569"/>
<dbReference type="OrthoDB" id="9796789at2"/>
<keyword evidence="2 3" id="KW-0975">Bacterial flagellum</keyword>
<dbReference type="GO" id="GO:0005198">
    <property type="term" value="F:structural molecule activity"/>
    <property type="evidence" value="ECO:0007669"/>
    <property type="project" value="UniProtKB-UniRule"/>
</dbReference>
<evidence type="ECO:0000313" key="7">
    <source>
        <dbReference type="EMBL" id="KLU04515.1"/>
    </source>
</evidence>
<keyword evidence="7" id="KW-0282">Flagellum</keyword>
<comment type="similarity">
    <text evidence="1 3">Belongs to the bacterial flagellin family.</text>
</comment>
<comment type="caution">
    <text evidence="7">The sequence shown here is derived from an EMBL/GenBank/DDBJ whole genome shotgun (WGS) entry which is preliminary data.</text>
</comment>
<feature type="domain" description="Flagellin C-terminal" evidence="6">
    <location>
        <begin position="599"/>
        <end position="683"/>
    </location>
</feature>
<accession>A0A0J1BD48</accession>
<dbReference type="PRINTS" id="PR00207">
    <property type="entry name" value="FLAGELLIN"/>
</dbReference>
<name>A0A0J1BD48_RHOIS</name>
<gene>
    <name evidence="7" type="ORF">RISK_003569</name>
</gene>
<dbReference type="Pfam" id="PF00669">
    <property type="entry name" value="Flagellin_N"/>
    <property type="match status" value="1"/>
</dbReference>
<comment type="function">
    <text evidence="3">Flagellin is the subunit protein which polymerizes to form the filaments of bacterial flagella.</text>
</comment>
<dbReference type="Pfam" id="PF07196">
    <property type="entry name" value="Flagellin_IN"/>
    <property type="match status" value="1"/>
</dbReference>
<comment type="subcellular location">
    <subcellularLocation>
        <location evidence="3">Secreted</location>
    </subcellularLocation>
    <subcellularLocation>
        <location evidence="3">Bacterial flagellum</location>
    </subcellularLocation>
</comment>